<dbReference type="Proteomes" id="UP000017984">
    <property type="component" value="Chromosome"/>
</dbReference>
<dbReference type="PATRIC" id="fig|1352936.5.peg.6074"/>
<organism evidence="2 3">
    <name type="scientific">Streptomyces roseochromogenus subsp. oscitans DS 12.976</name>
    <dbReference type="NCBI Taxonomy" id="1352936"/>
    <lineage>
        <taxon>Bacteria</taxon>
        <taxon>Bacillati</taxon>
        <taxon>Actinomycetota</taxon>
        <taxon>Actinomycetes</taxon>
        <taxon>Kitasatosporales</taxon>
        <taxon>Streptomycetaceae</taxon>
        <taxon>Streptomyces</taxon>
    </lineage>
</organism>
<evidence type="ECO:0000256" key="1">
    <source>
        <dbReference type="SAM" id="MobiDB-lite"/>
    </source>
</evidence>
<evidence type="ECO:0000313" key="3">
    <source>
        <dbReference type="Proteomes" id="UP000017984"/>
    </source>
</evidence>
<comment type="caution">
    <text evidence="2">The sequence shown here is derived from an EMBL/GenBank/DDBJ whole genome shotgun (WGS) entry which is preliminary data.</text>
</comment>
<dbReference type="EMBL" id="AWQX01000249">
    <property type="protein sequence ID" value="EST25408.1"/>
    <property type="molecule type" value="Genomic_DNA"/>
</dbReference>
<evidence type="ECO:0000313" key="2">
    <source>
        <dbReference type="EMBL" id="EST25408.1"/>
    </source>
</evidence>
<proteinExistence type="predicted"/>
<dbReference type="AlphaFoldDB" id="V6K033"/>
<reference evidence="2 3" key="1">
    <citation type="journal article" date="2014" name="Genome Announc.">
        <title>Draft Genome Sequence of Streptomyces roseochromogenes subsp. oscitans DS 12.976, Producer of the Aminocoumarin Antibiotic Clorobiocin.</title>
        <authorList>
            <person name="Ruckert C."/>
            <person name="Kalinowski J."/>
            <person name="Heide L."/>
            <person name="Apel A.K."/>
        </authorList>
    </citation>
    <scope>NUCLEOTIDE SEQUENCE [LARGE SCALE GENOMIC DNA]</scope>
    <source>
        <strain evidence="2 3">DS 12.976</strain>
    </source>
</reference>
<feature type="region of interest" description="Disordered" evidence="1">
    <location>
        <begin position="28"/>
        <end position="54"/>
    </location>
</feature>
<dbReference type="OrthoDB" id="4324398at2"/>
<keyword evidence="3" id="KW-1185">Reference proteome</keyword>
<protein>
    <submittedName>
        <fullName evidence="2">Uncharacterized protein</fullName>
    </submittedName>
</protein>
<name>V6K033_STRRC</name>
<dbReference type="STRING" id="1352936.M878_29120"/>
<sequence length="94" mass="10115">MTVGIIHAFLRWVLGVFAPSTGRRRLTARPIRPVPVDQPEAPRTASPGLPAHRSPYGLDVPLDGRATALVRPYVLVADFGIDLDRHVVGAEAVA</sequence>
<accession>V6K033</accession>
<gene>
    <name evidence="2" type="ORF">M878_29120</name>
</gene>
<dbReference type="HOGENOM" id="CLU_2169595_0_0_11"/>